<comment type="caution">
    <text evidence="5">The sequence shown here is derived from an EMBL/GenBank/DDBJ whole genome shotgun (WGS) entry which is preliminary data.</text>
</comment>
<name>A0A2A2I115_9GAMM</name>
<evidence type="ECO:0000313" key="6">
    <source>
        <dbReference type="Proteomes" id="UP000218332"/>
    </source>
</evidence>
<dbReference type="Pfam" id="PF08448">
    <property type="entry name" value="PAS_4"/>
    <property type="match status" value="1"/>
</dbReference>
<dbReference type="Gene3D" id="3.30.70.270">
    <property type="match status" value="1"/>
</dbReference>
<dbReference type="SUPFAM" id="SSF55785">
    <property type="entry name" value="PYP-like sensor domain (PAS domain)"/>
    <property type="match status" value="3"/>
</dbReference>
<dbReference type="InterPro" id="IPR000014">
    <property type="entry name" value="PAS"/>
</dbReference>
<evidence type="ECO:0000256" key="1">
    <source>
        <dbReference type="ARBA" id="ARBA00022777"/>
    </source>
</evidence>
<dbReference type="SUPFAM" id="SSF141868">
    <property type="entry name" value="EAL domain-like"/>
    <property type="match status" value="1"/>
</dbReference>
<dbReference type="Proteomes" id="UP000218332">
    <property type="component" value="Unassembled WGS sequence"/>
</dbReference>
<dbReference type="InterPro" id="IPR052155">
    <property type="entry name" value="Biofilm_reg_signaling"/>
</dbReference>
<evidence type="ECO:0000259" key="3">
    <source>
        <dbReference type="PROSITE" id="PS50883"/>
    </source>
</evidence>
<proteinExistence type="predicted"/>
<feature type="region of interest" description="Disordered" evidence="2">
    <location>
        <begin position="806"/>
        <end position="835"/>
    </location>
</feature>
<dbReference type="SUPFAM" id="SSF55073">
    <property type="entry name" value="Nucleotide cyclase"/>
    <property type="match status" value="1"/>
</dbReference>
<dbReference type="AlphaFoldDB" id="A0A2A2I115"/>
<evidence type="ECO:0000313" key="5">
    <source>
        <dbReference type="EMBL" id="PAV25419.1"/>
    </source>
</evidence>
<dbReference type="CDD" id="cd00130">
    <property type="entry name" value="PAS"/>
    <property type="match status" value="2"/>
</dbReference>
<dbReference type="InterPro" id="IPR000160">
    <property type="entry name" value="GGDEF_dom"/>
</dbReference>
<keyword evidence="1" id="KW-0808">Transferase</keyword>
<dbReference type="GO" id="GO:0016301">
    <property type="term" value="F:kinase activity"/>
    <property type="evidence" value="ECO:0007669"/>
    <property type="project" value="UniProtKB-KW"/>
</dbReference>
<dbReference type="PROSITE" id="PS50887">
    <property type="entry name" value="GGDEF"/>
    <property type="match status" value="1"/>
</dbReference>
<dbReference type="Gene3D" id="3.20.20.450">
    <property type="entry name" value="EAL domain"/>
    <property type="match status" value="1"/>
</dbReference>
<keyword evidence="6" id="KW-1185">Reference proteome</keyword>
<dbReference type="InterPro" id="IPR043128">
    <property type="entry name" value="Rev_trsase/Diguanyl_cyclase"/>
</dbReference>
<dbReference type="Gene3D" id="3.30.450.20">
    <property type="entry name" value="PAS domain"/>
    <property type="match status" value="3"/>
</dbReference>
<feature type="region of interest" description="Disordered" evidence="2">
    <location>
        <begin position="1"/>
        <end position="24"/>
    </location>
</feature>
<dbReference type="PANTHER" id="PTHR44757">
    <property type="entry name" value="DIGUANYLATE CYCLASE DGCP"/>
    <property type="match status" value="1"/>
</dbReference>
<accession>A0A2A2I115</accession>
<dbReference type="PROSITE" id="PS50883">
    <property type="entry name" value="EAL"/>
    <property type="match status" value="1"/>
</dbReference>
<feature type="domain" description="GGDEF" evidence="4">
    <location>
        <begin position="421"/>
        <end position="556"/>
    </location>
</feature>
<dbReference type="InterPro" id="IPR013656">
    <property type="entry name" value="PAS_4"/>
</dbReference>
<dbReference type="EMBL" id="NMPM01000062">
    <property type="protein sequence ID" value="PAV25419.1"/>
    <property type="molecule type" value="Genomic_DNA"/>
</dbReference>
<gene>
    <name evidence="5" type="ORF">CF392_10905</name>
</gene>
<dbReference type="Pfam" id="PF00563">
    <property type="entry name" value="EAL"/>
    <property type="match status" value="1"/>
</dbReference>
<dbReference type="NCBIfam" id="TIGR00254">
    <property type="entry name" value="GGDEF"/>
    <property type="match status" value="1"/>
</dbReference>
<evidence type="ECO:0000259" key="4">
    <source>
        <dbReference type="PROSITE" id="PS50887"/>
    </source>
</evidence>
<dbReference type="PANTHER" id="PTHR44757:SF2">
    <property type="entry name" value="BIOFILM ARCHITECTURE MAINTENANCE PROTEIN MBAA"/>
    <property type="match status" value="1"/>
</dbReference>
<dbReference type="Pfam" id="PF13426">
    <property type="entry name" value="PAS_9"/>
    <property type="match status" value="1"/>
</dbReference>
<dbReference type="InterPro" id="IPR029787">
    <property type="entry name" value="Nucleotide_cyclase"/>
</dbReference>
<organism evidence="5 6">
    <name type="scientific">Tamilnaduibacter salinus</name>
    <dbReference type="NCBI Taxonomy" id="1484056"/>
    <lineage>
        <taxon>Bacteria</taxon>
        <taxon>Pseudomonadati</taxon>
        <taxon>Pseudomonadota</taxon>
        <taxon>Gammaproteobacteria</taxon>
        <taxon>Pseudomonadales</taxon>
        <taxon>Marinobacteraceae</taxon>
        <taxon>Tamilnaduibacter</taxon>
    </lineage>
</organism>
<evidence type="ECO:0000256" key="2">
    <source>
        <dbReference type="SAM" id="MobiDB-lite"/>
    </source>
</evidence>
<dbReference type="SMART" id="SM00052">
    <property type="entry name" value="EAL"/>
    <property type="match status" value="1"/>
</dbReference>
<dbReference type="InterPro" id="IPR001633">
    <property type="entry name" value="EAL_dom"/>
</dbReference>
<dbReference type="InterPro" id="IPR035965">
    <property type="entry name" value="PAS-like_dom_sf"/>
</dbReference>
<feature type="domain" description="EAL" evidence="3">
    <location>
        <begin position="566"/>
        <end position="821"/>
    </location>
</feature>
<reference evidence="5 6" key="1">
    <citation type="submission" date="2017-07" db="EMBL/GenBank/DDBJ databases">
        <title>Tamlnaduibacter salinus (Mi-7) genome sequencing.</title>
        <authorList>
            <person name="Verma A."/>
            <person name="Krishnamurthi S."/>
        </authorList>
    </citation>
    <scope>NUCLEOTIDE SEQUENCE [LARGE SCALE GENOMIC DNA]</scope>
    <source>
        <strain evidence="5 6">Mi-7</strain>
    </source>
</reference>
<dbReference type="InterPro" id="IPR035919">
    <property type="entry name" value="EAL_sf"/>
</dbReference>
<dbReference type="Pfam" id="PF00990">
    <property type="entry name" value="GGDEF"/>
    <property type="match status" value="1"/>
</dbReference>
<protein>
    <submittedName>
        <fullName evidence="5">GGDEF domain-containing protein</fullName>
    </submittedName>
</protein>
<sequence>MADNQQIARGGTTPVKELYISRQRPDADAGHARRTLVRIDDDGIVQYVDAHSDAVCGFDPQELTGQRLSVLAASGEDDPLNPVHEDRFDDGQSVRLTLRHKEGFYFTALVTVRVAVGDADEPVQATITPRGNTPLDPRLLNVAEGAGQLGVWQLDVQSNRITWSDGLYRLFDLRPGTPIAPEHALYYFQDQQQRVRALFRRCVRAGRDFSCDLDILTDRQRLRPVRLTGRALYTGERITAVAGTLVDLSERLSQRAARTEAEQILHGMMAVTDDLVMAVDPSMQVLAVNQRMADRFEETFGLRPHPGTSLNELLTDFPNERRLAQRLWERAMEREQFTVEMPLSRNTENLPVYEFRYQRLHDRHGHVLGALHLARDISDQRSVSDSVDYMNRHDPMTGLLNRRELLRRLKRALEQQASDGPSHALLYIDLDHVSRFNDTAGAGACDRYLRELTGMLSGCIRQRDTLARVAGDKFAVILDRCRREEVRRVADNLLIQIRDFRFEWQGEELHTSASGGLVPFSGAEPTASADELLALAADLCQTAKDAGRDRIHVHQHGGVALPESEAQQRLASLQACVRENRIGLMIQSMRPIASATWGEHVEVLARLDDGSDEPWLPNDFLPVAERFDLARDIDRRVIGKTMDWLTDQPLLEPRLKTCCFNLSLASVLDDSFPTFVRESLSPLRFAPECFCFEVREGDATQYPDAVTLFCDAMHEIGCRVALDGAGASVQSYSLAARLPVDVIKLDESIMRGVDNDPVQQVMVDALHRIAETAGKTTVAPFIESDDTLRRMRTMGIHFGQGYRLAPPRPISDLAPVHPGGPGEGRRQRTNSAPSG</sequence>
<keyword evidence="1" id="KW-0418">Kinase</keyword>
<dbReference type="SMART" id="SM00267">
    <property type="entry name" value="GGDEF"/>
    <property type="match status" value="1"/>
</dbReference>
<dbReference type="CDD" id="cd01948">
    <property type="entry name" value="EAL"/>
    <property type="match status" value="1"/>
</dbReference>
<dbReference type="CDD" id="cd01949">
    <property type="entry name" value="GGDEF"/>
    <property type="match status" value="1"/>
</dbReference>